<evidence type="ECO:0000256" key="5">
    <source>
        <dbReference type="ARBA" id="ARBA00022692"/>
    </source>
</evidence>
<dbReference type="AlphaFoldDB" id="A0ABD6EL73"/>
<evidence type="ECO:0000256" key="9">
    <source>
        <dbReference type="ARBA" id="ARBA00023180"/>
    </source>
</evidence>
<keyword evidence="6 14" id="KW-0735">Signal-anchor</keyword>
<comment type="catalytic activity">
    <reaction evidence="10 14">
        <text>3-O-(beta-D-galactosyl-(1-&gt;3)-beta-D-galactosyl-(1-&gt;4)-beta-D-xylosyl)-L-seryl-[protein] + UDP-alpha-D-glucuronate = 3-O-(beta-D-GlcA-(1-&gt;3)-beta-D-Gal-(1-&gt;3)-beta-D-Gal-(1-&gt;4)-beta-D-Xyl)-L-seryl-[protein] + UDP + H(+)</text>
        <dbReference type="Rhea" id="RHEA:24168"/>
        <dbReference type="Rhea" id="RHEA-COMP:12571"/>
        <dbReference type="Rhea" id="RHEA-COMP:12573"/>
        <dbReference type="ChEBI" id="CHEBI:15378"/>
        <dbReference type="ChEBI" id="CHEBI:58052"/>
        <dbReference type="ChEBI" id="CHEBI:58223"/>
        <dbReference type="ChEBI" id="CHEBI:132090"/>
        <dbReference type="ChEBI" id="CHEBI:132093"/>
        <dbReference type="EC" id="2.4.1.135"/>
    </reaction>
</comment>
<evidence type="ECO:0000256" key="4">
    <source>
        <dbReference type="ARBA" id="ARBA00022679"/>
    </source>
</evidence>
<dbReference type="Proteomes" id="UP001608902">
    <property type="component" value="Unassembled WGS sequence"/>
</dbReference>
<proteinExistence type="inferred from homology"/>
<evidence type="ECO:0000256" key="1">
    <source>
        <dbReference type="ARBA" id="ARBA00004606"/>
    </source>
</evidence>
<feature type="binding site" evidence="12">
    <location>
        <position position="143"/>
    </location>
    <ligand>
        <name>Mn(2+)</name>
        <dbReference type="ChEBI" id="CHEBI:29035"/>
    </ligand>
</feature>
<dbReference type="EC" id="2.4.1.135" evidence="3 14"/>
<dbReference type="SUPFAM" id="SSF53448">
    <property type="entry name" value="Nucleotide-diphospho-sugar transferases"/>
    <property type="match status" value="1"/>
</dbReference>
<dbReference type="Pfam" id="PF03360">
    <property type="entry name" value="Glyco_transf_43"/>
    <property type="match status" value="1"/>
</dbReference>
<organism evidence="15 16">
    <name type="scientific">Gnathostoma spinigerum</name>
    <dbReference type="NCBI Taxonomy" id="75299"/>
    <lineage>
        <taxon>Eukaryota</taxon>
        <taxon>Metazoa</taxon>
        <taxon>Ecdysozoa</taxon>
        <taxon>Nematoda</taxon>
        <taxon>Chromadorea</taxon>
        <taxon>Rhabditida</taxon>
        <taxon>Spirurina</taxon>
        <taxon>Gnathostomatomorpha</taxon>
        <taxon>Gnathostomatoidea</taxon>
        <taxon>Gnathostomatidae</taxon>
        <taxon>Gnathostoma</taxon>
    </lineage>
</organism>
<evidence type="ECO:0000256" key="3">
    <source>
        <dbReference type="ARBA" id="ARBA00012641"/>
    </source>
</evidence>
<dbReference type="GO" id="GO:0000139">
    <property type="term" value="C:Golgi membrane"/>
    <property type="evidence" value="ECO:0007669"/>
    <property type="project" value="UniProtKB-SubCell"/>
</dbReference>
<keyword evidence="16" id="KW-1185">Reference proteome</keyword>
<comment type="cofactor">
    <cofactor evidence="12 14">
        <name>Mn(2+)</name>
        <dbReference type="ChEBI" id="CHEBI:29035"/>
    </cofactor>
</comment>
<dbReference type="Gene3D" id="3.90.550.10">
    <property type="entry name" value="Spore Coat Polysaccharide Biosynthesis Protein SpsA, Chain A"/>
    <property type="match status" value="1"/>
</dbReference>
<comment type="similarity">
    <text evidence="2 14">Belongs to the glycosyltransferase 43 family.</text>
</comment>
<evidence type="ECO:0000256" key="2">
    <source>
        <dbReference type="ARBA" id="ARBA00007706"/>
    </source>
</evidence>
<evidence type="ECO:0000256" key="8">
    <source>
        <dbReference type="ARBA" id="ARBA00023136"/>
    </source>
</evidence>
<gene>
    <name evidence="15" type="ORF">AB6A40_006720</name>
</gene>
<protein>
    <recommendedName>
        <fullName evidence="3 14">Galactosylgalactosylxylosylprotein 3-beta-glucuronosyltransferase</fullName>
        <ecNumber evidence="3 14">2.4.1.135</ecNumber>
    </recommendedName>
</protein>
<evidence type="ECO:0000256" key="14">
    <source>
        <dbReference type="RuleBase" id="RU363127"/>
    </source>
</evidence>
<dbReference type="InterPro" id="IPR005027">
    <property type="entry name" value="Glyco_trans_43"/>
</dbReference>
<evidence type="ECO:0000256" key="6">
    <source>
        <dbReference type="ARBA" id="ARBA00022968"/>
    </source>
</evidence>
<evidence type="ECO:0000313" key="15">
    <source>
        <dbReference type="EMBL" id="MFH4980011.1"/>
    </source>
</evidence>
<dbReference type="PANTHER" id="PTHR10896:SF30">
    <property type="entry name" value="GALACTOSYLGALACTOSYLXYLOSYLPROTEIN 3-BETA-GLUCURONOSYLTRANSFERASE"/>
    <property type="match status" value="1"/>
</dbReference>
<evidence type="ECO:0000256" key="12">
    <source>
        <dbReference type="PIRSR" id="PIRSR605027-3"/>
    </source>
</evidence>
<feature type="site" description="Interaction with galactose moiety of substrate glycoprotein" evidence="13">
    <location>
        <position position="175"/>
    </location>
</feature>
<keyword evidence="12 14" id="KW-0464">Manganese</keyword>
<keyword evidence="7" id="KW-1133">Transmembrane helix</keyword>
<keyword evidence="9" id="KW-0325">Glycoprotein</keyword>
<dbReference type="GO" id="GO:0046872">
    <property type="term" value="F:metal ion binding"/>
    <property type="evidence" value="ECO:0007669"/>
    <property type="project" value="UniProtKB-KW"/>
</dbReference>
<keyword evidence="4 14" id="KW-0808">Transferase</keyword>
<keyword evidence="8" id="KW-0472">Membrane</keyword>
<evidence type="ECO:0000256" key="13">
    <source>
        <dbReference type="PIRSR" id="PIRSR605027-4"/>
    </source>
</evidence>
<dbReference type="PANTHER" id="PTHR10896">
    <property type="entry name" value="GALACTOSYLGALACTOSYLXYLOSYLPROTEIN 3-BETA-GLUCURONOSYLTRANSFERASE BETA-1,3-GLUCURONYLTRANSFERASE"/>
    <property type="match status" value="1"/>
</dbReference>
<keyword evidence="14" id="KW-0333">Golgi apparatus</keyword>
<evidence type="ECO:0000256" key="10">
    <source>
        <dbReference type="ARBA" id="ARBA00047979"/>
    </source>
</evidence>
<comment type="subcellular location">
    <subcellularLocation>
        <location evidence="14">Golgi apparatus membrane</location>
        <topology evidence="14">Single-pass type II membrane protein</topology>
    </subcellularLocation>
    <subcellularLocation>
        <location evidence="1">Membrane</location>
        <topology evidence="1">Single-pass type II membrane protein</topology>
    </subcellularLocation>
</comment>
<comment type="pathway">
    <text evidence="14">Protein modification; protein glycosylation.</text>
</comment>
<comment type="caution">
    <text evidence="15">The sequence shown here is derived from an EMBL/GenBank/DDBJ whole genome shotgun (WGS) entry which is preliminary data.</text>
</comment>
<dbReference type="InterPro" id="IPR029044">
    <property type="entry name" value="Nucleotide-diphossugar_trans"/>
</dbReference>
<name>A0ABD6EL73_9BILA</name>
<evidence type="ECO:0000313" key="16">
    <source>
        <dbReference type="Proteomes" id="UP001608902"/>
    </source>
</evidence>
<dbReference type="FunFam" id="3.90.550.10:FF:000147">
    <property type="entry name" value="Galactosylgalactosylxylosylprotein 3-beta-glucuronosyltransferase"/>
    <property type="match status" value="1"/>
</dbReference>
<accession>A0ABD6EL73</accession>
<dbReference type="EMBL" id="JBGFUD010004930">
    <property type="protein sequence ID" value="MFH4980011.1"/>
    <property type="molecule type" value="Genomic_DNA"/>
</dbReference>
<feature type="active site" description="Proton donor/acceptor" evidence="11">
    <location>
        <position position="228"/>
    </location>
</feature>
<dbReference type="GO" id="GO:0015018">
    <property type="term" value="F:galactosylgalactosylxylosylprotein 3-beta-glucuronosyltransferase activity"/>
    <property type="evidence" value="ECO:0007669"/>
    <property type="project" value="UniProtKB-UniRule"/>
</dbReference>
<keyword evidence="5" id="KW-0812">Transmembrane</keyword>
<evidence type="ECO:0000256" key="11">
    <source>
        <dbReference type="PIRSR" id="PIRSR605027-1"/>
    </source>
</evidence>
<keyword evidence="12 14" id="KW-0479">Metal-binding</keyword>
<evidence type="ECO:0000256" key="7">
    <source>
        <dbReference type="ARBA" id="ARBA00022989"/>
    </source>
</evidence>
<dbReference type="CDD" id="cd00218">
    <property type="entry name" value="GlcAT-I"/>
    <property type="match status" value="1"/>
</dbReference>
<reference evidence="15 16" key="1">
    <citation type="submission" date="2024-08" db="EMBL/GenBank/DDBJ databases">
        <title>Gnathostoma spinigerum genome.</title>
        <authorList>
            <person name="Gonzalez-Bertolin B."/>
            <person name="Monzon S."/>
            <person name="Zaballos A."/>
            <person name="Jimenez P."/>
            <person name="Dekumyoy P."/>
            <person name="Varona S."/>
            <person name="Cuesta I."/>
            <person name="Sumanam S."/>
            <person name="Adisakwattana P."/>
            <person name="Gasser R.B."/>
            <person name="Hernandez-Gonzalez A."/>
            <person name="Young N.D."/>
            <person name="Perteguer M.J."/>
        </authorList>
    </citation>
    <scope>NUCLEOTIDE SEQUENCE [LARGE SCALE GENOMIC DNA]</scope>
    <source>
        <strain evidence="15">AL3</strain>
        <tissue evidence="15">Liver</tissue>
    </source>
</reference>
<sequence length="276" mass="32065">MMFVRLGERLIRRYSTYILTVFLCICIYITYNVGNAILNVPTIIVVTPTHYRLERIADMTRLSQTLMHVRNIHWIVIEDANRTVDLVERILQRSRIPYVYFYSNSEPGMPKRGWTHRNMGLKYIRKNYANFGYPGVVYFADDDNTYDQRLFDKYIRNVKTIGIWAVGLVGNALIEAPHVVNETIVSWDVVYNPNRKFATDMAGFAINLDLILRTNASFHKECKKLTAESCFLDQFKIPKSQVQPFGYNDVPKEVLVWHTKTKSSGSKGSKHGYDME</sequence>